<dbReference type="InterPro" id="IPR013976">
    <property type="entry name" value="HDOD"/>
</dbReference>
<comment type="caution">
    <text evidence="4">The sequence shown here is derived from an EMBL/GenBank/DDBJ whole genome shotgun (WGS) entry which is preliminary data.</text>
</comment>
<accession>U7D8T3</accession>
<dbReference type="InterPro" id="IPR003607">
    <property type="entry name" value="HD/PDEase_dom"/>
</dbReference>
<dbReference type="AlphaFoldDB" id="U7D8T3"/>
<dbReference type="Proteomes" id="UP000017148">
    <property type="component" value="Unassembled WGS sequence"/>
</dbReference>
<feature type="domain" description="HDOD" evidence="3">
    <location>
        <begin position="138"/>
        <end position="334"/>
    </location>
</feature>
<dbReference type="STRING" id="1313304.CALK_0970"/>
<organism evidence="4 5">
    <name type="scientific">Chitinivibrio alkaliphilus ACht1</name>
    <dbReference type="NCBI Taxonomy" id="1313304"/>
    <lineage>
        <taxon>Bacteria</taxon>
        <taxon>Pseudomonadati</taxon>
        <taxon>Fibrobacterota</taxon>
        <taxon>Chitinivibrionia</taxon>
        <taxon>Chitinivibrionales</taxon>
        <taxon>Chitinivibrionaceae</taxon>
        <taxon>Chitinivibrio</taxon>
    </lineage>
</organism>
<dbReference type="Pfam" id="PF08668">
    <property type="entry name" value="HDOD"/>
    <property type="match status" value="1"/>
</dbReference>
<dbReference type="RefSeq" id="WP_022636466.1">
    <property type="nucleotide sequence ID" value="NZ_ASJR01000007.1"/>
</dbReference>
<comment type="caution">
    <text evidence="1">Lacks conserved residue(s) required for the propagation of feature annotation.</text>
</comment>
<dbReference type="Pfam" id="PF00072">
    <property type="entry name" value="Response_reg"/>
    <property type="match status" value="1"/>
</dbReference>
<evidence type="ECO:0000313" key="5">
    <source>
        <dbReference type="Proteomes" id="UP000017148"/>
    </source>
</evidence>
<dbReference type="PROSITE" id="PS50110">
    <property type="entry name" value="RESPONSE_REGULATORY"/>
    <property type="match status" value="1"/>
</dbReference>
<keyword evidence="5" id="KW-1185">Reference proteome</keyword>
<gene>
    <name evidence="4" type="ORF">CALK_0970</name>
</gene>
<dbReference type="Gene3D" id="1.10.3210.10">
    <property type="entry name" value="Hypothetical protein af1432"/>
    <property type="match status" value="1"/>
</dbReference>
<dbReference type="InterPro" id="IPR001789">
    <property type="entry name" value="Sig_transdc_resp-reg_receiver"/>
</dbReference>
<evidence type="ECO:0000256" key="1">
    <source>
        <dbReference type="PROSITE-ProRule" id="PRU00169"/>
    </source>
</evidence>
<dbReference type="SMART" id="SM00471">
    <property type="entry name" value="HDc"/>
    <property type="match status" value="1"/>
</dbReference>
<dbReference type="PROSITE" id="PS51833">
    <property type="entry name" value="HDOD"/>
    <property type="match status" value="1"/>
</dbReference>
<dbReference type="InterPro" id="IPR052340">
    <property type="entry name" value="RNase_Y/CdgJ"/>
</dbReference>
<proteinExistence type="predicted"/>
<evidence type="ECO:0000259" key="2">
    <source>
        <dbReference type="PROSITE" id="PS50110"/>
    </source>
</evidence>
<dbReference type="PANTHER" id="PTHR33525:SF3">
    <property type="entry name" value="RIBONUCLEASE Y"/>
    <property type="match status" value="1"/>
</dbReference>
<dbReference type="CDD" id="cd00077">
    <property type="entry name" value="HDc"/>
    <property type="match status" value="1"/>
</dbReference>
<reference evidence="4 5" key="1">
    <citation type="journal article" date="2013" name="Environ. Microbiol.">
        <title>Genome analysis of Chitinivibrio alkaliphilus gen. nov., sp. nov., a novel extremely haloalkaliphilic anaerobic chitinolytic bacterium from the candidate phylum Termite Group 3.</title>
        <authorList>
            <person name="Sorokin D.Y."/>
            <person name="Gumerov V.M."/>
            <person name="Rakitin A.L."/>
            <person name="Beletsky A.V."/>
            <person name="Damste J.S."/>
            <person name="Muyzer G."/>
            <person name="Mardanov A.V."/>
            <person name="Ravin N.V."/>
        </authorList>
    </citation>
    <scope>NUCLEOTIDE SEQUENCE [LARGE SCALE GENOMIC DNA]</scope>
    <source>
        <strain evidence="4 5">ACht1</strain>
    </source>
</reference>
<dbReference type="OrthoDB" id="9803649at2"/>
<dbReference type="eggNOG" id="COG2204">
    <property type="taxonomic scope" value="Bacteria"/>
</dbReference>
<sequence length="410" mass="46649">MHTVLFVDNDPQWIVRYQSVFSNSSQWDCFYAEDVLAAVDYLNYLDVDIIVTELQLPLFDGTQILEYVRKRYPRIIRLILTDHEKIEGYLDIVRLAHQFLRKAHSVDRIEEIVQNLYRLHRLVISRHARDMVSSMDSIPALPDAYYRLKAEIDRSEPSLRRVGAIVESDVGLSTTILKLINSSFFAIAEPVTTPSQAVTLLGAEVIKSLVVSSHLFSHFAEKETCDSVAEVMIHSKLVAGFVGEICAYHKVRKSVRETAVMAALLHDLGRLVFESSFHDKYGKAIGISSVTSESLSESERQVLGADHAEVGAYLLGLWGFQYRTVEAVAFHHAPSKCVSADNMLLSILHAADMFALERQERRINFGTEYMDRTYVDETIGLDRWDEWRSVCITYYERVWVPSMDSQGASE</sequence>
<dbReference type="eggNOG" id="COG1639">
    <property type="taxonomic scope" value="Bacteria"/>
</dbReference>
<feature type="domain" description="Response regulatory" evidence="2">
    <location>
        <begin position="3"/>
        <end position="117"/>
    </location>
</feature>
<dbReference type="EMBL" id="ASJR01000007">
    <property type="protein sequence ID" value="ERP31991.1"/>
    <property type="molecule type" value="Genomic_DNA"/>
</dbReference>
<dbReference type="InterPro" id="IPR011006">
    <property type="entry name" value="CheY-like_superfamily"/>
</dbReference>
<dbReference type="PANTHER" id="PTHR33525">
    <property type="match status" value="1"/>
</dbReference>
<dbReference type="GO" id="GO:0000160">
    <property type="term" value="P:phosphorelay signal transduction system"/>
    <property type="evidence" value="ECO:0007669"/>
    <property type="project" value="InterPro"/>
</dbReference>
<evidence type="ECO:0000313" key="4">
    <source>
        <dbReference type="EMBL" id="ERP31991.1"/>
    </source>
</evidence>
<evidence type="ECO:0000259" key="3">
    <source>
        <dbReference type="PROSITE" id="PS51833"/>
    </source>
</evidence>
<dbReference type="SUPFAM" id="SSF52172">
    <property type="entry name" value="CheY-like"/>
    <property type="match status" value="1"/>
</dbReference>
<name>U7D8T3_9BACT</name>
<dbReference type="SUPFAM" id="SSF109604">
    <property type="entry name" value="HD-domain/PDEase-like"/>
    <property type="match status" value="1"/>
</dbReference>
<dbReference type="Gene3D" id="3.40.50.2300">
    <property type="match status" value="1"/>
</dbReference>
<protein>
    <submittedName>
        <fullName evidence="4">Signal transduction protein</fullName>
    </submittedName>
</protein>